<dbReference type="AlphaFoldDB" id="A0AAF0PPA4"/>
<feature type="domain" description="Retroviral polymerase SH3-like" evidence="1">
    <location>
        <begin position="31"/>
        <end position="93"/>
    </location>
</feature>
<dbReference type="Proteomes" id="UP001234989">
    <property type="component" value="Chromosome 1"/>
</dbReference>
<evidence type="ECO:0000259" key="1">
    <source>
        <dbReference type="Pfam" id="PF25597"/>
    </source>
</evidence>
<protein>
    <recommendedName>
        <fullName evidence="1">Retroviral polymerase SH3-like domain-containing protein</fullName>
    </recommendedName>
</protein>
<reference evidence="2" key="1">
    <citation type="submission" date="2023-08" db="EMBL/GenBank/DDBJ databases">
        <title>A de novo genome assembly of Solanum verrucosum Schlechtendal, a Mexican diploid species geographically isolated from the other diploid A-genome species in potato relatives.</title>
        <authorList>
            <person name="Hosaka K."/>
        </authorList>
    </citation>
    <scope>NUCLEOTIDE SEQUENCE</scope>
    <source>
        <tissue evidence="2">Young leaves</tissue>
    </source>
</reference>
<evidence type="ECO:0000313" key="2">
    <source>
        <dbReference type="EMBL" id="WMV08442.1"/>
    </source>
</evidence>
<dbReference type="Pfam" id="PF25597">
    <property type="entry name" value="SH3_retrovirus"/>
    <property type="match status" value="1"/>
</dbReference>
<dbReference type="InterPro" id="IPR057670">
    <property type="entry name" value="SH3_retrovirus"/>
</dbReference>
<evidence type="ECO:0000313" key="3">
    <source>
        <dbReference type="Proteomes" id="UP001234989"/>
    </source>
</evidence>
<dbReference type="EMBL" id="CP133612">
    <property type="protein sequence ID" value="WMV08442.1"/>
    <property type="molecule type" value="Genomic_DNA"/>
</dbReference>
<gene>
    <name evidence="2" type="ORF">MTR67_001827</name>
</gene>
<keyword evidence="3" id="KW-1185">Reference proteome</keyword>
<name>A0AAF0PPA4_SOLVR</name>
<organism evidence="2 3">
    <name type="scientific">Solanum verrucosum</name>
    <dbReference type="NCBI Taxonomy" id="315347"/>
    <lineage>
        <taxon>Eukaryota</taxon>
        <taxon>Viridiplantae</taxon>
        <taxon>Streptophyta</taxon>
        <taxon>Embryophyta</taxon>
        <taxon>Tracheophyta</taxon>
        <taxon>Spermatophyta</taxon>
        <taxon>Magnoliopsida</taxon>
        <taxon>eudicotyledons</taxon>
        <taxon>Gunneridae</taxon>
        <taxon>Pentapetalae</taxon>
        <taxon>asterids</taxon>
        <taxon>lamiids</taxon>
        <taxon>Solanales</taxon>
        <taxon>Solanaceae</taxon>
        <taxon>Solanoideae</taxon>
        <taxon>Solaneae</taxon>
        <taxon>Solanum</taxon>
    </lineage>
</organism>
<sequence>MPSSSIQNQIPHSILYPQSHLYSIPPRVFGSTCFVHNLSPGKDKLTPHALKCVFLGYSRVQKGNCCYSHDFRRYLMSANVTFFESQPYYTSSDHADVSEVLPIPQVLPVPTFEGPTVTSPSPVVVPPLLTYHRRPRPTIVSNDSCHVSDPAPSAALPPASQSITLQRVLPDEMSNPHHFWFRRSYVAISHPIEPYSQKVILWDDLCWVDVLLFQYFSLFRLLSIIWKCLLQSSLGSNMHIKPKVGADGDIIYFIYSRLLKPRMY</sequence>
<proteinExistence type="predicted"/>
<accession>A0AAF0PPA4</accession>